<dbReference type="PANTHER" id="PTHR12704:SF2">
    <property type="entry name" value="GOLGI PHOSPHOPROTEIN 3 HOMOLOG SAURON"/>
    <property type="match status" value="1"/>
</dbReference>
<evidence type="ECO:0000256" key="3">
    <source>
        <dbReference type="ARBA" id="ARBA00023121"/>
    </source>
</evidence>
<dbReference type="InterPro" id="IPR038261">
    <property type="entry name" value="GPP34-like_sf"/>
</dbReference>
<keyword evidence="4" id="KW-0472">Membrane</keyword>
<comment type="subcellular location">
    <subcellularLocation>
        <location evidence="1">Golgi apparatus membrane</location>
        <topology evidence="1">Peripheral membrane protein</topology>
        <orientation evidence="1">Cytoplasmic side</orientation>
    </subcellularLocation>
</comment>
<dbReference type="Pfam" id="PF05719">
    <property type="entry name" value="GPP34"/>
    <property type="match status" value="1"/>
</dbReference>
<accession>A0ABX5VKQ9</accession>
<dbReference type="PANTHER" id="PTHR12704">
    <property type="entry name" value="TRANS-GOLGI PROTEIN GMX33"/>
    <property type="match status" value="1"/>
</dbReference>
<keyword evidence="6" id="KW-1185">Reference proteome</keyword>
<dbReference type="Proteomes" id="UP000313948">
    <property type="component" value="Chromosome"/>
</dbReference>
<evidence type="ECO:0000313" key="5">
    <source>
        <dbReference type="EMBL" id="QDB79042.1"/>
    </source>
</evidence>
<dbReference type="EMBL" id="CP040899">
    <property type="protein sequence ID" value="QDB79042.1"/>
    <property type="molecule type" value="Genomic_DNA"/>
</dbReference>
<protein>
    <submittedName>
        <fullName evidence="5">GPP34 family phosphoprotein</fullName>
    </submittedName>
</protein>
<keyword evidence="2" id="KW-0333">Golgi apparatus</keyword>
<dbReference type="Gene3D" id="1.10.3630.10">
    <property type="entry name" value="yeast vps74-n-term truncation variant domain like"/>
    <property type="match status" value="1"/>
</dbReference>
<evidence type="ECO:0000256" key="4">
    <source>
        <dbReference type="ARBA" id="ARBA00023136"/>
    </source>
</evidence>
<reference evidence="5 6" key="1">
    <citation type="submission" date="2019-05" db="EMBL/GenBank/DDBJ databases">
        <title>Georgenia *** sp. nov., and Georgenia *** sp. nov., isolated from the intestinal contents of plateau pika (Ochotona curzoniae) in the Qinghai-Tibet plateau of China.</title>
        <authorList>
            <person name="Tian Z."/>
        </authorList>
    </citation>
    <scope>NUCLEOTIDE SEQUENCE [LARGE SCALE GENOMIC DNA]</scope>
    <source>
        <strain evidence="5 6">Z294</strain>
    </source>
</reference>
<evidence type="ECO:0000256" key="2">
    <source>
        <dbReference type="ARBA" id="ARBA00023034"/>
    </source>
</evidence>
<name>A0ABX5VKQ9_9MICO</name>
<dbReference type="InterPro" id="IPR008628">
    <property type="entry name" value="GPP34-like"/>
</dbReference>
<evidence type="ECO:0000256" key="1">
    <source>
        <dbReference type="ARBA" id="ARBA00004255"/>
    </source>
</evidence>
<organism evidence="5 6">
    <name type="scientific">Georgenia wutianyii</name>
    <dbReference type="NCBI Taxonomy" id="2585135"/>
    <lineage>
        <taxon>Bacteria</taxon>
        <taxon>Bacillati</taxon>
        <taxon>Actinomycetota</taxon>
        <taxon>Actinomycetes</taxon>
        <taxon>Micrococcales</taxon>
        <taxon>Bogoriellaceae</taxon>
        <taxon>Georgenia</taxon>
    </lineage>
</organism>
<proteinExistence type="predicted"/>
<sequence length="229" mass="23666">MTAMLIVEDLLLCLTADDTGRLLVSGPEADVGLGGALLVELALRERVTVTPGRSGRLTVLDASPTGEPLLDDALATLTAKEGRRPQSAVTALGRGTREQVYARLVEAGILDADERRVLGLFPSRSWPTVQPAHEESVRARLAQALGTGTTDDPRLAALVSLLLAVGALHKVQPPDSIGLTRRELTARARGIAEGEWAGRAVRDAIAGANAAIMTVLGVAVASAGSGSGS</sequence>
<gene>
    <name evidence="5" type="ORF">FE251_06410</name>
</gene>
<keyword evidence="3" id="KW-0446">Lipid-binding</keyword>
<evidence type="ECO:0000313" key="6">
    <source>
        <dbReference type="Proteomes" id="UP000313948"/>
    </source>
</evidence>